<name>A0AAD6TGE7_9AGAR</name>
<dbReference type="AlphaFoldDB" id="A0AAD6TGE7"/>
<comment type="caution">
    <text evidence="1">The sequence shown here is derived from an EMBL/GenBank/DDBJ whole genome shotgun (WGS) entry which is preliminary data.</text>
</comment>
<protein>
    <submittedName>
        <fullName evidence="1">Uncharacterized protein</fullName>
    </submittedName>
</protein>
<sequence length="219" mass="24821">MKTSVWNLASRISILDLTSLNLFSIFPDPPDFGSCAMMSDFNESFLSTARSRRQRLWSDRYALTLFKIPRFNLANSQAVECSKRDNKEGSRGYTSSWPQNTLNLSHSTKVATNASFPAFKSRPFSIRSWTYFTPSHGSASPSQQMFRYSDVFHIIVVRRSSTLALTRAPFSDSKTPPEALPRKACLTRAHALSIDATTSCRRRSHFWHSSLISSRICHP</sequence>
<organism evidence="1 2">
    <name type="scientific">Mycena alexandri</name>
    <dbReference type="NCBI Taxonomy" id="1745969"/>
    <lineage>
        <taxon>Eukaryota</taxon>
        <taxon>Fungi</taxon>
        <taxon>Dikarya</taxon>
        <taxon>Basidiomycota</taxon>
        <taxon>Agaricomycotina</taxon>
        <taxon>Agaricomycetes</taxon>
        <taxon>Agaricomycetidae</taxon>
        <taxon>Agaricales</taxon>
        <taxon>Marasmiineae</taxon>
        <taxon>Mycenaceae</taxon>
        <taxon>Mycena</taxon>
    </lineage>
</organism>
<dbReference type="EMBL" id="JARJCM010000005">
    <property type="protein sequence ID" value="KAJ7045197.1"/>
    <property type="molecule type" value="Genomic_DNA"/>
</dbReference>
<gene>
    <name evidence="1" type="ORF">C8F04DRAFT_1068022</name>
</gene>
<keyword evidence="2" id="KW-1185">Reference proteome</keyword>
<reference evidence="1" key="1">
    <citation type="submission" date="2023-03" db="EMBL/GenBank/DDBJ databases">
        <title>Massive genome expansion in bonnet fungi (Mycena s.s.) driven by repeated elements and novel gene families across ecological guilds.</title>
        <authorList>
            <consortium name="Lawrence Berkeley National Laboratory"/>
            <person name="Harder C.B."/>
            <person name="Miyauchi S."/>
            <person name="Viragh M."/>
            <person name="Kuo A."/>
            <person name="Thoen E."/>
            <person name="Andreopoulos B."/>
            <person name="Lu D."/>
            <person name="Skrede I."/>
            <person name="Drula E."/>
            <person name="Henrissat B."/>
            <person name="Morin E."/>
            <person name="Kohler A."/>
            <person name="Barry K."/>
            <person name="LaButti K."/>
            <person name="Morin E."/>
            <person name="Salamov A."/>
            <person name="Lipzen A."/>
            <person name="Mereny Z."/>
            <person name="Hegedus B."/>
            <person name="Baldrian P."/>
            <person name="Stursova M."/>
            <person name="Weitz H."/>
            <person name="Taylor A."/>
            <person name="Grigoriev I.V."/>
            <person name="Nagy L.G."/>
            <person name="Martin F."/>
            <person name="Kauserud H."/>
        </authorList>
    </citation>
    <scope>NUCLEOTIDE SEQUENCE</scope>
    <source>
        <strain evidence="1">CBHHK200</strain>
    </source>
</reference>
<proteinExistence type="predicted"/>
<accession>A0AAD6TGE7</accession>
<evidence type="ECO:0000313" key="2">
    <source>
        <dbReference type="Proteomes" id="UP001218188"/>
    </source>
</evidence>
<evidence type="ECO:0000313" key="1">
    <source>
        <dbReference type="EMBL" id="KAJ7045197.1"/>
    </source>
</evidence>
<dbReference type="Proteomes" id="UP001218188">
    <property type="component" value="Unassembled WGS sequence"/>
</dbReference>